<reference evidence="3" key="1">
    <citation type="journal article" date="2014" name="Nat. Commun.">
        <title>Genomic adaptations of the halophilic Dead Sea filamentous fungus Eurotium rubrum.</title>
        <authorList>
            <person name="Kis-Papo T."/>
            <person name="Weig A.R."/>
            <person name="Riley R."/>
            <person name="Persoh D."/>
            <person name="Salamov A."/>
            <person name="Sun H."/>
            <person name="Lipzen A."/>
            <person name="Wasser S.P."/>
            <person name="Rambold G."/>
            <person name="Grigoriev I.V."/>
            <person name="Nevo E."/>
        </authorList>
    </citation>
    <scope>NUCLEOTIDE SEQUENCE [LARGE SCALE GENOMIC DNA]</scope>
    <source>
        <strain evidence="3">CBS 135680</strain>
    </source>
</reference>
<sequence>MYPRWNYNFTDRNRHIKKRPVKFEKQLTEVLFSSYAQRHVLTLARYLDTDEPIMVKIRYGLNPKDFELIEHVEGTRKITSSHFLHEMDVLDALSEAGYGPDYIDCATQPAGLTLPYPQGEVDVLVMSRVPGERLGEISDGLSEAQLESIRCQLTEILEYLRQEGYVLFQQDPNFLQYDVKNDKLYLVDLTFIDIIDPIYERNMKQIKPDSMWVLEFGLWTEELIKRNLQPKRLLQPENQKHDGNLDPGKRLRRTSGEPSERSP</sequence>
<dbReference type="HOGENOM" id="CLU_079925_0_0_1"/>
<gene>
    <name evidence="2" type="ORF">EURHEDRAFT_497563</name>
</gene>
<dbReference type="GeneID" id="63700825"/>
<keyword evidence="3" id="KW-1185">Reference proteome</keyword>
<dbReference type="EMBL" id="KK088418">
    <property type="protein sequence ID" value="EYE96499.1"/>
    <property type="molecule type" value="Genomic_DNA"/>
</dbReference>
<dbReference type="RefSeq" id="XP_040640187.1">
    <property type="nucleotide sequence ID" value="XM_040785701.1"/>
</dbReference>
<accession>A0A017SIL6</accession>
<evidence type="ECO:0000256" key="1">
    <source>
        <dbReference type="SAM" id="MobiDB-lite"/>
    </source>
</evidence>
<name>A0A017SIL6_ASPRC</name>
<evidence type="ECO:0008006" key="4">
    <source>
        <dbReference type="Google" id="ProtNLM"/>
    </source>
</evidence>
<proteinExistence type="predicted"/>
<protein>
    <recommendedName>
        <fullName evidence="4">Protein kinase domain-containing protein</fullName>
    </recommendedName>
</protein>
<dbReference type="AlphaFoldDB" id="A0A017SIL6"/>
<dbReference type="Proteomes" id="UP000019804">
    <property type="component" value="Unassembled WGS sequence"/>
</dbReference>
<evidence type="ECO:0000313" key="2">
    <source>
        <dbReference type="EMBL" id="EYE96499.1"/>
    </source>
</evidence>
<organism evidence="2 3">
    <name type="scientific">Aspergillus ruber (strain CBS 135680)</name>
    <dbReference type="NCBI Taxonomy" id="1388766"/>
    <lineage>
        <taxon>Eukaryota</taxon>
        <taxon>Fungi</taxon>
        <taxon>Dikarya</taxon>
        <taxon>Ascomycota</taxon>
        <taxon>Pezizomycotina</taxon>
        <taxon>Eurotiomycetes</taxon>
        <taxon>Eurotiomycetidae</taxon>
        <taxon>Eurotiales</taxon>
        <taxon>Aspergillaceae</taxon>
        <taxon>Aspergillus</taxon>
        <taxon>Aspergillus subgen. Aspergillus</taxon>
    </lineage>
</organism>
<evidence type="ECO:0000313" key="3">
    <source>
        <dbReference type="Proteomes" id="UP000019804"/>
    </source>
</evidence>
<dbReference type="OrthoDB" id="4389629at2759"/>
<feature type="region of interest" description="Disordered" evidence="1">
    <location>
        <begin position="230"/>
        <end position="263"/>
    </location>
</feature>
<feature type="compositionally biased region" description="Basic and acidic residues" evidence="1">
    <location>
        <begin position="238"/>
        <end position="263"/>
    </location>
</feature>